<evidence type="ECO:0000256" key="3">
    <source>
        <dbReference type="ARBA" id="ARBA00022833"/>
    </source>
</evidence>
<dbReference type="SUPFAM" id="SSF49764">
    <property type="entry name" value="HSP20-like chaperones"/>
    <property type="match status" value="1"/>
</dbReference>
<dbReference type="InParanoid" id="A0A286UVJ8"/>
<reference evidence="7 8" key="1">
    <citation type="journal article" date="2017" name="Mol. Ecol.">
        <title>Comparative and population genomic landscape of Phellinus noxius: A hypervariable fungus causing root rot in trees.</title>
        <authorList>
            <person name="Chung C.L."/>
            <person name="Lee T.J."/>
            <person name="Akiba M."/>
            <person name="Lee H.H."/>
            <person name="Kuo T.H."/>
            <person name="Liu D."/>
            <person name="Ke H.M."/>
            <person name="Yokoi T."/>
            <person name="Roa M.B."/>
            <person name="Lu M.J."/>
            <person name="Chang Y.Y."/>
            <person name="Ann P.J."/>
            <person name="Tsai J.N."/>
            <person name="Chen C.Y."/>
            <person name="Tzean S.S."/>
            <person name="Ota Y."/>
            <person name="Hattori T."/>
            <person name="Sahashi N."/>
            <person name="Liou R.F."/>
            <person name="Kikuchi T."/>
            <person name="Tsai I.J."/>
        </authorList>
    </citation>
    <scope>NUCLEOTIDE SEQUENCE [LARGE SCALE GENOMIC DNA]</scope>
    <source>
        <strain evidence="7 8">FFPRI411160</strain>
    </source>
</reference>
<dbReference type="GO" id="GO:0046872">
    <property type="term" value="F:metal ion binding"/>
    <property type="evidence" value="ECO:0007669"/>
    <property type="project" value="UniProtKB-KW"/>
</dbReference>
<evidence type="ECO:0000313" key="7">
    <source>
        <dbReference type="EMBL" id="PAV23598.1"/>
    </source>
</evidence>
<evidence type="ECO:0000259" key="6">
    <source>
        <dbReference type="PROSITE" id="PS51401"/>
    </source>
</evidence>
<dbReference type="Pfam" id="PF04968">
    <property type="entry name" value="CHORD"/>
    <property type="match status" value="2"/>
</dbReference>
<dbReference type="PROSITE" id="PS51203">
    <property type="entry name" value="CS"/>
    <property type="match status" value="1"/>
</dbReference>
<proteinExistence type="predicted"/>
<protein>
    <submittedName>
        <fullName evidence="7">Chord-domain-containing</fullName>
    </submittedName>
</protein>
<accession>A0A286UVJ8</accession>
<evidence type="ECO:0000256" key="1">
    <source>
        <dbReference type="ARBA" id="ARBA00022723"/>
    </source>
</evidence>
<dbReference type="InterPro" id="IPR007052">
    <property type="entry name" value="CS_dom"/>
</dbReference>
<keyword evidence="3" id="KW-0862">Zinc</keyword>
<feature type="domain" description="CHORD" evidence="6">
    <location>
        <begin position="4"/>
        <end position="66"/>
    </location>
</feature>
<feature type="domain" description="CS" evidence="5">
    <location>
        <begin position="224"/>
        <end position="313"/>
    </location>
</feature>
<dbReference type="PANTHER" id="PTHR46983:SF3">
    <property type="entry name" value="CHPADIPLOID STATE MAINTENANCE PROTEIN CHPA"/>
    <property type="match status" value="1"/>
</dbReference>
<keyword evidence="8" id="KW-1185">Reference proteome</keyword>
<keyword evidence="2" id="KW-0677">Repeat</keyword>
<feature type="region of interest" description="Disordered" evidence="4">
    <location>
        <begin position="108"/>
        <end position="136"/>
    </location>
</feature>
<dbReference type="PROSITE" id="PS51401">
    <property type="entry name" value="CHORD"/>
    <property type="match status" value="2"/>
</dbReference>
<dbReference type="InterPro" id="IPR007051">
    <property type="entry name" value="CHORD_dom"/>
</dbReference>
<dbReference type="AlphaFoldDB" id="A0A286UVJ8"/>
<organism evidence="7 8">
    <name type="scientific">Pyrrhoderma noxium</name>
    <dbReference type="NCBI Taxonomy" id="2282107"/>
    <lineage>
        <taxon>Eukaryota</taxon>
        <taxon>Fungi</taxon>
        <taxon>Dikarya</taxon>
        <taxon>Basidiomycota</taxon>
        <taxon>Agaricomycotina</taxon>
        <taxon>Agaricomycetes</taxon>
        <taxon>Hymenochaetales</taxon>
        <taxon>Hymenochaetaceae</taxon>
        <taxon>Pyrrhoderma</taxon>
    </lineage>
</organism>
<evidence type="ECO:0000259" key="5">
    <source>
        <dbReference type="PROSITE" id="PS51203"/>
    </source>
</evidence>
<dbReference type="Proteomes" id="UP000217199">
    <property type="component" value="Unassembled WGS sequence"/>
</dbReference>
<dbReference type="CDD" id="cd06466">
    <property type="entry name" value="p23_CS_SGT1_like"/>
    <property type="match status" value="1"/>
</dbReference>
<dbReference type="Gene3D" id="4.10.1130.20">
    <property type="match status" value="2"/>
</dbReference>
<dbReference type="InterPro" id="IPR008978">
    <property type="entry name" value="HSP20-like_chaperone"/>
</dbReference>
<evidence type="ECO:0000313" key="8">
    <source>
        <dbReference type="Proteomes" id="UP000217199"/>
    </source>
</evidence>
<dbReference type="PANTHER" id="PTHR46983">
    <property type="entry name" value="CYSTEINE AND HISTIDINE-RICH DOMAIN-CONTAINING PROTEIN 1"/>
    <property type="match status" value="1"/>
</dbReference>
<keyword evidence="1" id="KW-0479">Metal-binding</keyword>
<dbReference type="Gene3D" id="2.60.40.790">
    <property type="match status" value="1"/>
</dbReference>
<dbReference type="STRING" id="2282107.A0A286UVJ8"/>
<dbReference type="InterPro" id="IPR039790">
    <property type="entry name" value="CHRD1"/>
</dbReference>
<dbReference type="EMBL" id="NBII01000001">
    <property type="protein sequence ID" value="PAV23598.1"/>
    <property type="molecule type" value="Genomic_DNA"/>
</dbReference>
<evidence type="ECO:0000256" key="2">
    <source>
        <dbReference type="ARBA" id="ARBA00022737"/>
    </source>
</evidence>
<evidence type="ECO:0000256" key="4">
    <source>
        <dbReference type="SAM" id="MobiDB-lite"/>
    </source>
</evidence>
<sequence>MPFCTRNGCKKEFSQEDNAEGSCCYHPGAPVFHEGLKSWSCCSDVNKPELDFDQFMKIKGCQTGAHTIEAVKPQAVKKESTPVNLKTEQSSDGKEIFTNGMSASFLSTLPSSTSSKPKEAVPPSPPKEEEDDISVPVAAGTRCRRKGCNKEFVSDEDSRLGDGEGTICVYHPAPPIFHEGSKGYLCCKRRVLEFDEFLKIEGCKKGKHVFVPKKSAEETQEEVQTTCRIDHYQTQKDVCVSIFAKQSDKTRSTVKFTENEVHLDLFMPNSKRFSRSLILYGPIDVDESKYTIMGTKVELVLKKKDNRSWNLLEKTDQDLGGFSLTFGVGGRTGTIGGREAILTAENSSSTP</sequence>
<dbReference type="Pfam" id="PF04969">
    <property type="entry name" value="CS"/>
    <property type="match status" value="1"/>
</dbReference>
<gene>
    <name evidence="7" type="ORF">PNOK_0066600</name>
</gene>
<dbReference type="OrthoDB" id="1898560at2759"/>
<name>A0A286UVJ8_9AGAM</name>
<feature type="domain" description="CHORD" evidence="6">
    <location>
        <begin position="143"/>
        <end position="208"/>
    </location>
</feature>
<comment type="caution">
    <text evidence="7">The sequence shown here is derived from an EMBL/GenBank/DDBJ whole genome shotgun (WGS) entry which is preliminary data.</text>
</comment>